<evidence type="ECO:0000313" key="1">
    <source>
        <dbReference type="EMBL" id="MBS4539265.1"/>
    </source>
</evidence>
<dbReference type="EMBL" id="WSFT01000044">
    <property type="protein sequence ID" value="MBS4539265.1"/>
    <property type="molecule type" value="Genomic_DNA"/>
</dbReference>
<dbReference type="AlphaFoldDB" id="A0A942UWB1"/>
<dbReference type="PANTHER" id="PTHR47478:SF1">
    <property type="entry name" value="PYRIMIDINE 5'-NUCLEOTIDASE YJJG"/>
    <property type="match status" value="1"/>
</dbReference>
<dbReference type="PRINTS" id="PR00413">
    <property type="entry name" value="HADHALOGNASE"/>
</dbReference>
<dbReference type="Gene3D" id="3.40.50.1000">
    <property type="entry name" value="HAD superfamily/HAD-like"/>
    <property type="match status" value="1"/>
</dbReference>
<proteinExistence type="predicted"/>
<protein>
    <submittedName>
        <fullName evidence="1">YjjG family noncanonical pyrimidine nucleotidase</fullName>
    </submittedName>
</protein>
<dbReference type="InterPro" id="IPR052550">
    <property type="entry name" value="Pyrimidine_5'-ntase_YjjG"/>
</dbReference>
<dbReference type="InterPro" id="IPR006439">
    <property type="entry name" value="HAD-SF_hydro_IA"/>
</dbReference>
<dbReference type="InterPro" id="IPR023214">
    <property type="entry name" value="HAD_sf"/>
</dbReference>
<name>A0A942UWB1_9FIRM</name>
<accession>A0A942UWB1</accession>
<dbReference type="InterPro" id="IPR023198">
    <property type="entry name" value="PGP-like_dom2"/>
</dbReference>
<dbReference type="NCBIfam" id="NF006976">
    <property type="entry name" value="PRK09449.1"/>
    <property type="match status" value="1"/>
</dbReference>
<comment type="caution">
    <text evidence="1">The sequence shown here is derived from an EMBL/GenBank/DDBJ whole genome shotgun (WGS) entry which is preliminary data.</text>
</comment>
<evidence type="ECO:0000313" key="2">
    <source>
        <dbReference type="Proteomes" id="UP000724672"/>
    </source>
</evidence>
<dbReference type="SFLD" id="SFLDS00003">
    <property type="entry name" value="Haloacid_Dehalogenase"/>
    <property type="match status" value="1"/>
</dbReference>
<dbReference type="InterPro" id="IPR011951">
    <property type="entry name" value="HAD-SF_hydro_IA_YjjG/PynA"/>
</dbReference>
<dbReference type="NCBIfam" id="TIGR01509">
    <property type="entry name" value="HAD-SF-IA-v3"/>
    <property type="match status" value="1"/>
</dbReference>
<dbReference type="NCBIfam" id="TIGR01549">
    <property type="entry name" value="HAD-SF-IA-v1"/>
    <property type="match status" value="1"/>
</dbReference>
<dbReference type="NCBIfam" id="TIGR02254">
    <property type="entry name" value="YjjG_YfnB"/>
    <property type="match status" value="1"/>
</dbReference>
<sequence length="230" mass="27290">MKYEVIIFDADGTLFDFEKAERYALEMSMNHYRYEYDEKKHLSKYKKHNNAVWNDFEKERISAKDLKIERFRRFFEEMGMSIDPSPFSLKYMDFLKEGSFLLKGAAELVRDLHKDFRLVMLTNGLSAVQNVRIRNSSIAHYFEDIIISEEVGVAKPNTKIFSHTLEKIKYIDKDKIVIIGDSLKSDIKGGNDFGIDTIWYNPKKQENKTDIISRYEVETFKELKEMLYKR</sequence>
<organism evidence="1 2">
    <name type="scientific">Anaeromonas frigoriresistens</name>
    <dbReference type="NCBI Taxonomy" id="2683708"/>
    <lineage>
        <taxon>Bacteria</taxon>
        <taxon>Bacillati</taxon>
        <taxon>Bacillota</taxon>
        <taxon>Tissierellia</taxon>
        <taxon>Tissierellales</taxon>
        <taxon>Thermohalobacteraceae</taxon>
        <taxon>Anaeromonas</taxon>
    </lineage>
</organism>
<dbReference type="RefSeq" id="WP_203367186.1">
    <property type="nucleotide sequence ID" value="NZ_WSFT01000044.1"/>
</dbReference>
<dbReference type="PANTHER" id="PTHR47478">
    <property type="match status" value="1"/>
</dbReference>
<dbReference type="Pfam" id="PF00702">
    <property type="entry name" value="Hydrolase"/>
    <property type="match status" value="1"/>
</dbReference>
<reference evidence="1" key="1">
    <citation type="submission" date="2019-12" db="EMBL/GenBank/DDBJ databases">
        <title>Clostridiaceae gen. nov. sp. nov., isolated from sediment in Xinjiang, China.</title>
        <authorList>
            <person name="Zhang R."/>
        </authorList>
    </citation>
    <scope>NUCLEOTIDE SEQUENCE</scope>
    <source>
        <strain evidence="1">D2Q-11</strain>
    </source>
</reference>
<dbReference type="SFLD" id="SFLDG01129">
    <property type="entry name" value="C1.5:_HAD__Beta-PGM__Phosphata"/>
    <property type="match status" value="1"/>
</dbReference>
<keyword evidence="2" id="KW-1185">Reference proteome</keyword>
<gene>
    <name evidence="1" type="ORF">GOQ27_12385</name>
</gene>
<dbReference type="InterPro" id="IPR036412">
    <property type="entry name" value="HAD-like_sf"/>
</dbReference>
<dbReference type="SUPFAM" id="SSF56784">
    <property type="entry name" value="HAD-like"/>
    <property type="match status" value="1"/>
</dbReference>
<dbReference type="Proteomes" id="UP000724672">
    <property type="component" value="Unassembled WGS sequence"/>
</dbReference>
<dbReference type="GO" id="GO:0008253">
    <property type="term" value="F:5'-nucleotidase activity"/>
    <property type="evidence" value="ECO:0007669"/>
    <property type="project" value="InterPro"/>
</dbReference>
<dbReference type="Gene3D" id="1.10.150.240">
    <property type="entry name" value="Putative phosphatase, domain 2"/>
    <property type="match status" value="1"/>
</dbReference>